<protein>
    <submittedName>
        <fullName evidence="6">LacI family transcriptional regulator</fullName>
    </submittedName>
</protein>
<dbReference type="InterPro" id="IPR046335">
    <property type="entry name" value="LacI/GalR-like_sensor"/>
</dbReference>
<feature type="domain" description="HTH lacI-type" evidence="4">
    <location>
        <begin position="9"/>
        <end position="63"/>
    </location>
</feature>
<evidence type="ECO:0000313" key="6">
    <source>
        <dbReference type="EMBL" id="AYE39286.1"/>
    </source>
</evidence>
<dbReference type="KEGG" id="lzh:D1B17_11875"/>
<evidence type="ECO:0000256" key="1">
    <source>
        <dbReference type="ARBA" id="ARBA00023015"/>
    </source>
</evidence>
<dbReference type="SMART" id="SM00354">
    <property type="entry name" value="HTH_LACI"/>
    <property type="match status" value="1"/>
</dbReference>
<dbReference type="InterPro" id="IPR000843">
    <property type="entry name" value="HTH_LacI"/>
</dbReference>
<sequence>MSRRKFKMTTIIDLARLSQTSKSTVSRVITGKGYVSADKRKAILKAIKETNYIPNRVAQNLKSQQTKTIGFIAEDYFSIAGDFLNYFVKIAAKYDYNVNTYFTHNEKRELEVLNLLMSKSLDGVFILTTVNDWDKILPYTRFGPIATWKRLDSEKIYSSYVDHYPIYLQILNDLRNDGRTKVGHILNDSNSQNTVATVQAIKDFSKKYPEVNNDWQVFHHSGQSAHKMAAKKWLQEADSPKTIICYNDYEASGFMLELKKHHLILNRDYQLISFDNSHLSKVLGLTSVDLKIQQQAENSFFYLYNQLNDTKIPYHRIEPRIISNEL</sequence>
<feature type="domain" description="HTH cro/C1-type" evidence="5">
    <location>
        <begin position="10"/>
        <end position="53"/>
    </location>
</feature>
<dbReference type="Pfam" id="PF00356">
    <property type="entry name" value="LacI"/>
    <property type="match status" value="1"/>
</dbReference>
<dbReference type="SUPFAM" id="SSF53822">
    <property type="entry name" value="Periplasmic binding protein-like I"/>
    <property type="match status" value="1"/>
</dbReference>
<dbReference type="InterPro" id="IPR028082">
    <property type="entry name" value="Peripla_BP_I"/>
</dbReference>
<evidence type="ECO:0000256" key="3">
    <source>
        <dbReference type="ARBA" id="ARBA00023163"/>
    </source>
</evidence>
<dbReference type="InterPro" id="IPR001387">
    <property type="entry name" value="Cro/C1-type_HTH"/>
</dbReference>
<dbReference type="AlphaFoldDB" id="A0A386PTE2"/>
<dbReference type="GO" id="GO:0003700">
    <property type="term" value="F:DNA-binding transcription factor activity"/>
    <property type="evidence" value="ECO:0007669"/>
    <property type="project" value="TreeGrafter"/>
</dbReference>
<dbReference type="Gene3D" id="1.10.260.40">
    <property type="entry name" value="lambda repressor-like DNA-binding domains"/>
    <property type="match status" value="1"/>
</dbReference>
<keyword evidence="3" id="KW-0804">Transcription</keyword>
<dbReference type="PROSITE" id="PS50943">
    <property type="entry name" value="HTH_CROC1"/>
    <property type="match status" value="1"/>
</dbReference>
<dbReference type="SUPFAM" id="SSF47413">
    <property type="entry name" value="lambda repressor-like DNA-binding domains"/>
    <property type="match status" value="1"/>
</dbReference>
<dbReference type="Gene3D" id="3.40.50.2300">
    <property type="match status" value="2"/>
</dbReference>
<keyword evidence="7" id="KW-1185">Reference proteome</keyword>
<dbReference type="EMBL" id="CP031933">
    <property type="protein sequence ID" value="AYE39286.1"/>
    <property type="molecule type" value="Genomic_DNA"/>
</dbReference>
<dbReference type="PANTHER" id="PTHR30146:SF105">
    <property type="entry name" value="CATABOLITE CONTROL PROTEIN B"/>
    <property type="match status" value="1"/>
</dbReference>
<dbReference type="InterPro" id="IPR010982">
    <property type="entry name" value="Lambda_DNA-bd_dom_sf"/>
</dbReference>
<dbReference type="OrthoDB" id="9798934at2"/>
<evidence type="ECO:0000259" key="5">
    <source>
        <dbReference type="PROSITE" id="PS50943"/>
    </source>
</evidence>
<gene>
    <name evidence="6" type="ORF">D1B17_11875</name>
</gene>
<evidence type="ECO:0000256" key="2">
    <source>
        <dbReference type="ARBA" id="ARBA00023125"/>
    </source>
</evidence>
<evidence type="ECO:0000313" key="7">
    <source>
        <dbReference type="Proteomes" id="UP000267208"/>
    </source>
</evidence>
<keyword evidence="2" id="KW-0238">DNA-binding</keyword>
<dbReference type="Pfam" id="PF13377">
    <property type="entry name" value="Peripla_BP_3"/>
    <property type="match status" value="1"/>
</dbReference>
<accession>A0A386PTE2</accession>
<dbReference type="Proteomes" id="UP000267208">
    <property type="component" value="Chromosome"/>
</dbReference>
<dbReference type="GO" id="GO:0000976">
    <property type="term" value="F:transcription cis-regulatory region binding"/>
    <property type="evidence" value="ECO:0007669"/>
    <property type="project" value="TreeGrafter"/>
</dbReference>
<proteinExistence type="predicted"/>
<evidence type="ECO:0000259" key="4">
    <source>
        <dbReference type="PROSITE" id="PS50932"/>
    </source>
</evidence>
<dbReference type="PROSITE" id="PS50932">
    <property type="entry name" value="HTH_LACI_2"/>
    <property type="match status" value="1"/>
</dbReference>
<dbReference type="PANTHER" id="PTHR30146">
    <property type="entry name" value="LACI-RELATED TRANSCRIPTIONAL REPRESSOR"/>
    <property type="match status" value="1"/>
</dbReference>
<reference evidence="7" key="1">
    <citation type="submission" date="2018-08" db="EMBL/GenBank/DDBJ databases">
        <title>Genome of Lactobacillus sp. HBUAS52074.</title>
        <authorList>
            <person name="Guo Z."/>
            <person name="Zhang Z.D."/>
        </authorList>
    </citation>
    <scope>NUCLEOTIDE SEQUENCE [LARGE SCALE GENOMIC DNA]</scope>
    <source>
        <strain evidence="7">HBUAS52074</strain>
    </source>
</reference>
<dbReference type="CDD" id="cd01392">
    <property type="entry name" value="HTH_LacI"/>
    <property type="match status" value="1"/>
</dbReference>
<keyword evidence="1" id="KW-0805">Transcription regulation</keyword>
<name>A0A386PTE2_9LACO</name>
<organism evidence="6 7">
    <name type="scientific">Companilactobacillus zhachilii</name>
    <dbReference type="NCBI Taxonomy" id="2304606"/>
    <lineage>
        <taxon>Bacteria</taxon>
        <taxon>Bacillati</taxon>
        <taxon>Bacillota</taxon>
        <taxon>Bacilli</taxon>
        <taxon>Lactobacillales</taxon>
        <taxon>Lactobacillaceae</taxon>
        <taxon>Companilactobacillus</taxon>
    </lineage>
</organism>